<evidence type="ECO:0000259" key="1">
    <source>
        <dbReference type="Pfam" id="PF08878"/>
    </source>
</evidence>
<proteinExistence type="predicted"/>
<reference evidence="2 3" key="1">
    <citation type="submission" date="2017-10" db="EMBL/GenBank/DDBJ databases">
        <title>Two draft genome sequences of Pusillimonas sp. strains isolated from a nitrate- and radionuclide-contaminated groundwater in Russia.</title>
        <authorList>
            <person name="Grouzdev D.S."/>
            <person name="Tourova T.P."/>
            <person name="Goeva M.A."/>
            <person name="Babich T.L."/>
            <person name="Sokolova D.S."/>
            <person name="Abdullin R."/>
            <person name="Poltaraus A.B."/>
            <person name="Toshchakov S.V."/>
            <person name="Nazina T.N."/>
        </authorList>
    </citation>
    <scope>NUCLEOTIDE SEQUENCE [LARGE SCALE GENOMIC DNA]</scope>
    <source>
        <strain evidence="2 3">JR1/69-3-13</strain>
    </source>
</reference>
<dbReference type="InterPro" id="IPR014976">
    <property type="entry name" value="AbpA_HamA_C"/>
</dbReference>
<evidence type="ECO:0000313" key="3">
    <source>
        <dbReference type="Proteomes" id="UP000234190"/>
    </source>
</evidence>
<dbReference type="EMBL" id="PDNW01000010">
    <property type="protein sequence ID" value="PLC49464.1"/>
    <property type="molecule type" value="Genomic_DNA"/>
</dbReference>
<name>A0A2N4U363_9BURK</name>
<protein>
    <submittedName>
        <fullName evidence="2">Virulence associated protein</fullName>
    </submittedName>
</protein>
<comment type="caution">
    <text evidence="2">The sequence shown here is derived from an EMBL/GenBank/DDBJ whole genome shotgun (WGS) entry which is preliminary data.</text>
</comment>
<organism evidence="2 3">
    <name type="scientific">Pollutimonas subterranea</name>
    <dbReference type="NCBI Taxonomy" id="2045210"/>
    <lineage>
        <taxon>Bacteria</taxon>
        <taxon>Pseudomonadati</taxon>
        <taxon>Pseudomonadota</taxon>
        <taxon>Betaproteobacteria</taxon>
        <taxon>Burkholderiales</taxon>
        <taxon>Alcaligenaceae</taxon>
        <taxon>Pollutimonas</taxon>
    </lineage>
</organism>
<feature type="domain" description="Anti-bacteriophage protein A/HamA C-terminal" evidence="1">
    <location>
        <begin position="40"/>
        <end position="289"/>
    </location>
</feature>
<dbReference type="Pfam" id="PF08878">
    <property type="entry name" value="HamA"/>
    <property type="match status" value="1"/>
</dbReference>
<evidence type="ECO:0000313" key="2">
    <source>
        <dbReference type="EMBL" id="PLC49464.1"/>
    </source>
</evidence>
<gene>
    <name evidence="2" type="ORF">CR159_12730</name>
</gene>
<keyword evidence="3" id="KW-1185">Reference proteome</keyword>
<accession>A0A2N4U363</accession>
<dbReference type="Proteomes" id="UP000234190">
    <property type="component" value="Unassembled WGS sequence"/>
</dbReference>
<dbReference type="AlphaFoldDB" id="A0A2N4U363"/>
<sequence>MDLVMTLGWNDVALGKELGRDVFMMPDYLLGLKKSTTGLTTKEGSFIDVWEFDVPTDEAVLDAWALNFRQQYCSDEELPILMDGTGMTVEEYLNSHVFPHKSISPGPSVRSGDFAEFLISDYLEYILGYWVPRGKYSDKASKDESVKGVDVLGFFVQDSSKPTQKDALIAFEVKASLSGKKYNAQLQSAVDDGSKDLYLRQGFTLNATKRRLARAGKAAEVAKISRFQNIVDNPYSYYSGAVAVLSHGAYDTAKLSETIASGHSNQASLGLMVVRAGLVMALVHELYERGCK</sequence>